<feature type="domain" description="M23ase beta-sheet core" evidence="3">
    <location>
        <begin position="222"/>
        <end position="317"/>
    </location>
</feature>
<dbReference type="FunFam" id="2.70.70.10:FF:000013">
    <property type="entry name" value="Peptidase family M23"/>
    <property type="match status" value="1"/>
</dbReference>
<proteinExistence type="predicted"/>
<dbReference type="Proteomes" id="UP000316603">
    <property type="component" value="Unassembled WGS sequence"/>
</dbReference>
<dbReference type="CDD" id="cd12797">
    <property type="entry name" value="M23_peptidase"/>
    <property type="match status" value="1"/>
</dbReference>
<dbReference type="PANTHER" id="PTHR21666">
    <property type="entry name" value="PEPTIDASE-RELATED"/>
    <property type="match status" value="1"/>
</dbReference>
<dbReference type="Gene3D" id="2.70.70.10">
    <property type="entry name" value="Glucose Permease (Domain IIA)"/>
    <property type="match status" value="1"/>
</dbReference>
<evidence type="ECO:0000313" key="5">
    <source>
        <dbReference type="Proteomes" id="UP000316603"/>
    </source>
</evidence>
<comment type="caution">
    <text evidence="4">The sequence shown here is derived from an EMBL/GenBank/DDBJ whole genome shotgun (WGS) entry which is preliminary data.</text>
</comment>
<evidence type="ECO:0000259" key="3">
    <source>
        <dbReference type="Pfam" id="PF01551"/>
    </source>
</evidence>
<feature type="region of interest" description="Disordered" evidence="1">
    <location>
        <begin position="157"/>
        <end position="193"/>
    </location>
</feature>
<keyword evidence="2" id="KW-0472">Membrane</keyword>
<evidence type="ECO:0000256" key="2">
    <source>
        <dbReference type="SAM" id="Phobius"/>
    </source>
</evidence>
<dbReference type="GO" id="GO:0004222">
    <property type="term" value="F:metalloendopeptidase activity"/>
    <property type="evidence" value="ECO:0007669"/>
    <property type="project" value="TreeGrafter"/>
</dbReference>
<dbReference type="AlphaFoldDB" id="A0A561SGX0"/>
<gene>
    <name evidence="4" type="ORF">FHX78_12147</name>
</gene>
<feature type="compositionally biased region" description="Basic and acidic residues" evidence="1">
    <location>
        <begin position="18"/>
        <end position="30"/>
    </location>
</feature>
<evidence type="ECO:0000313" key="4">
    <source>
        <dbReference type="EMBL" id="TWF74115.1"/>
    </source>
</evidence>
<dbReference type="EMBL" id="VIWV01000002">
    <property type="protein sequence ID" value="TWF74115.1"/>
    <property type="molecule type" value="Genomic_DNA"/>
</dbReference>
<keyword evidence="4" id="KW-0378">Hydrolase</keyword>
<dbReference type="InterPro" id="IPR050570">
    <property type="entry name" value="Cell_wall_metabolism_enzyme"/>
</dbReference>
<accession>A0A561SGX0</accession>
<sequence length="328" mass="34470">MMADSGRDDSGDIPGEEFGARSERFTRRPWGEQAPVLGYVPEQQPASRRPGTRTVRVLVSLAVLGAVVSAAAFLWPRAGAGPEAGGEAGTVPAADGNSPTPSAPAVASPGRLSLLLPLRPGSTAGRALLEQATVQEKLAAAFEQAVKDERDRIARVRERTEAERAERRRAGQEQADRERAARERAADAAADAAPESGMVLPLSDYTLTSTFGQAGKLWSSGRHTGLDFAAPTGTPLRAVGEGSIVEVTRDGPLGNRTVLRLLDGTEVDYCHQADVSVAVGQRVEAGAVIGRVGETGNTTGPHLHLEVRTAQGGLIDPGKWLREAGLRL</sequence>
<dbReference type="Pfam" id="PF01551">
    <property type="entry name" value="Peptidase_M23"/>
    <property type="match status" value="1"/>
</dbReference>
<reference evidence="4 5" key="1">
    <citation type="submission" date="2019-06" db="EMBL/GenBank/DDBJ databases">
        <title>Sequencing the genomes of 1000 actinobacteria strains.</title>
        <authorList>
            <person name="Klenk H.-P."/>
        </authorList>
    </citation>
    <scope>NUCLEOTIDE SEQUENCE [LARGE SCALE GENOMIC DNA]</scope>
    <source>
        <strain evidence="4 5">DSM 41695</strain>
    </source>
</reference>
<keyword evidence="2" id="KW-1133">Transmembrane helix</keyword>
<protein>
    <submittedName>
        <fullName evidence="4">Murein DD-endopeptidase MepM/ murein hydrolase activator NlpD</fullName>
    </submittedName>
</protein>
<organism evidence="4 5">
    <name type="scientific">Streptomyces capillispiralis</name>
    <dbReference type="NCBI Taxonomy" id="68182"/>
    <lineage>
        <taxon>Bacteria</taxon>
        <taxon>Bacillati</taxon>
        <taxon>Actinomycetota</taxon>
        <taxon>Actinomycetes</taxon>
        <taxon>Kitasatosporales</taxon>
        <taxon>Streptomycetaceae</taxon>
        <taxon>Streptomyces</taxon>
    </lineage>
</organism>
<name>A0A561SGX0_9ACTN</name>
<feature type="region of interest" description="Disordered" evidence="1">
    <location>
        <begin position="81"/>
        <end position="108"/>
    </location>
</feature>
<feature type="compositionally biased region" description="Low complexity" evidence="1">
    <location>
        <begin position="89"/>
        <end position="108"/>
    </location>
</feature>
<dbReference type="InterPro" id="IPR016047">
    <property type="entry name" value="M23ase_b-sheet_dom"/>
</dbReference>
<dbReference type="PANTHER" id="PTHR21666:SF270">
    <property type="entry name" value="MUREIN HYDROLASE ACTIVATOR ENVC"/>
    <property type="match status" value="1"/>
</dbReference>
<dbReference type="InterPro" id="IPR011055">
    <property type="entry name" value="Dup_hybrid_motif"/>
</dbReference>
<feature type="transmembrane region" description="Helical" evidence="2">
    <location>
        <begin position="57"/>
        <end position="75"/>
    </location>
</feature>
<feature type="compositionally biased region" description="Basic and acidic residues" evidence="1">
    <location>
        <begin position="1"/>
        <end position="10"/>
    </location>
</feature>
<feature type="region of interest" description="Disordered" evidence="1">
    <location>
        <begin position="1"/>
        <end position="51"/>
    </location>
</feature>
<feature type="compositionally biased region" description="Basic and acidic residues" evidence="1">
    <location>
        <begin position="157"/>
        <end position="186"/>
    </location>
</feature>
<keyword evidence="5" id="KW-1185">Reference proteome</keyword>
<dbReference type="SUPFAM" id="SSF51261">
    <property type="entry name" value="Duplicated hybrid motif"/>
    <property type="match status" value="1"/>
</dbReference>
<keyword evidence="2" id="KW-0812">Transmembrane</keyword>
<evidence type="ECO:0000256" key="1">
    <source>
        <dbReference type="SAM" id="MobiDB-lite"/>
    </source>
</evidence>